<evidence type="ECO:0000313" key="3">
    <source>
        <dbReference type="EMBL" id="RHN18117.1"/>
    </source>
</evidence>
<sequence length="232" mass="24943">MRKDNRGLTLIELVVTVAIAMVFSGVILTFVAGASKSYRRTSSGAQSQIEMQDALDQIENLTISTNLSMYYTKGINKNTNITADQKIANDSDMDRPLAQSKTLFFGSQSEDGTKSYYSIIWNAEKKTLYYFSQILKQNSGTGTDTGSGTGTGTGETSGTGTGGTGGGSSVGTEQVLAENVTQFAADIHHASDQHTIRFKIVTQVNDREVEKTETVTLRNDVVIAAPGRETAE</sequence>
<organism evidence="3 4">
    <name type="scientific">Anaerobutyricum hallii</name>
    <dbReference type="NCBI Taxonomy" id="39488"/>
    <lineage>
        <taxon>Bacteria</taxon>
        <taxon>Bacillati</taxon>
        <taxon>Bacillota</taxon>
        <taxon>Clostridia</taxon>
        <taxon>Lachnospirales</taxon>
        <taxon>Lachnospiraceae</taxon>
        <taxon>Anaerobutyricum</taxon>
    </lineage>
</organism>
<accession>A0A415UJ08</accession>
<dbReference type="InterPro" id="IPR012902">
    <property type="entry name" value="N_methyl_site"/>
</dbReference>
<keyword evidence="2" id="KW-0472">Membrane</keyword>
<dbReference type="SUPFAM" id="SSF54523">
    <property type="entry name" value="Pili subunits"/>
    <property type="match status" value="1"/>
</dbReference>
<protein>
    <recommendedName>
        <fullName evidence="5">Prepilin-type N-terminal cleavage/methylation domain-containing protein</fullName>
    </recommendedName>
</protein>
<name>A0A415UJ08_9FIRM</name>
<dbReference type="Proteomes" id="UP000283700">
    <property type="component" value="Unassembled WGS sequence"/>
</dbReference>
<dbReference type="EMBL" id="QRQO01000001">
    <property type="protein sequence ID" value="RHN18117.1"/>
    <property type="molecule type" value="Genomic_DNA"/>
</dbReference>
<keyword evidence="2" id="KW-0812">Transmembrane</keyword>
<dbReference type="InterPro" id="IPR045584">
    <property type="entry name" value="Pilin-like"/>
</dbReference>
<dbReference type="PROSITE" id="PS00409">
    <property type="entry name" value="PROKAR_NTER_METHYL"/>
    <property type="match status" value="1"/>
</dbReference>
<keyword evidence="2" id="KW-1133">Transmembrane helix</keyword>
<comment type="caution">
    <text evidence="3">The sequence shown here is derived from an EMBL/GenBank/DDBJ whole genome shotgun (WGS) entry which is preliminary data.</text>
</comment>
<dbReference type="RefSeq" id="WP_118485453.1">
    <property type="nucleotide sequence ID" value="NZ_QRQO01000001.1"/>
</dbReference>
<evidence type="ECO:0000313" key="4">
    <source>
        <dbReference type="Proteomes" id="UP000283700"/>
    </source>
</evidence>
<dbReference type="AlphaFoldDB" id="A0A415UJ08"/>
<proteinExistence type="predicted"/>
<evidence type="ECO:0000256" key="2">
    <source>
        <dbReference type="SAM" id="Phobius"/>
    </source>
</evidence>
<evidence type="ECO:0000256" key="1">
    <source>
        <dbReference type="SAM" id="MobiDB-lite"/>
    </source>
</evidence>
<dbReference type="Pfam" id="PF07963">
    <property type="entry name" value="N_methyl"/>
    <property type="match status" value="1"/>
</dbReference>
<reference evidence="3 4" key="1">
    <citation type="submission" date="2018-08" db="EMBL/GenBank/DDBJ databases">
        <title>A genome reference for cultivated species of the human gut microbiota.</title>
        <authorList>
            <person name="Zou Y."/>
            <person name="Xue W."/>
            <person name="Luo G."/>
        </authorList>
    </citation>
    <scope>NUCLEOTIDE SEQUENCE [LARGE SCALE GENOMIC DNA]</scope>
    <source>
        <strain evidence="3 4">AF31-17AC</strain>
    </source>
</reference>
<feature type="transmembrane region" description="Helical" evidence="2">
    <location>
        <begin position="7"/>
        <end position="32"/>
    </location>
</feature>
<feature type="region of interest" description="Disordered" evidence="1">
    <location>
        <begin position="140"/>
        <end position="168"/>
    </location>
</feature>
<gene>
    <name evidence="3" type="ORF">DWZ29_00715</name>
</gene>
<evidence type="ECO:0008006" key="5">
    <source>
        <dbReference type="Google" id="ProtNLM"/>
    </source>
</evidence>
<feature type="compositionally biased region" description="Gly residues" evidence="1">
    <location>
        <begin position="143"/>
        <end position="168"/>
    </location>
</feature>